<keyword evidence="1 2" id="KW-0694">RNA-binding</keyword>
<dbReference type="InterPro" id="IPR034421">
    <property type="entry name" value="RBM19_RRM6"/>
</dbReference>
<evidence type="ECO:0000256" key="3">
    <source>
        <dbReference type="SAM" id="MobiDB-lite"/>
    </source>
</evidence>
<dbReference type="GO" id="GO:0003729">
    <property type="term" value="F:mRNA binding"/>
    <property type="evidence" value="ECO:0007669"/>
    <property type="project" value="TreeGrafter"/>
</dbReference>
<dbReference type="Gene3D" id="3.30.70.330">
    <property type="match status" value="6"/>
</dbReference>
<dbReference type="InterPro" id="IPR050374">
    <property type="entry name" value="RRT5_SRSF_SR"/>
</dbReference>
<dbReference type="EnsemblMetazoa" id="XM_022816853">
    <property type="protein sequence ID" value="XP_022672588"/>
    <property type="gene ID" value="LOC111255180"/>
</dbReference>
<evidence type="ECO:0000256" key="2">
    <source>
        <dbReference type="PROSITE-ProRule" id="PRU00176"/>
    </source>
</evidence>
<reference evidence="5" key="1">
    <citation type="submission" date="2021-01" db="UniProtKB">
        <authorList>
            <consortium name="EnsemblMetazoa"/>
        </authorList>
    </citation>
    <scope>IDENTIFICATION</scope>
</reference>
<feature type="domain" description="RRM" evidence="4">
    <location>
        <begin position="317"/>
        <end position="390"/>
    </location>
</feature>
<dbReference type="Proteomes" id="UP000594260">
    <property type="component" value="Unplaced"/>
</dbReference>
<feature type="region of interest" description="Disordered" evidence="3">
    <location>
        <begin position="90"/>
        <end position="134"/>
    </location>
</feature>
<evidence type="ECO:0000313" key="5">
    <source>
        <dbReference type="EnsemblMetazoa" id="XP_022672588"/>
    </source>
</evidence>
<evidence type="ECO:0000313" key="6">
    <source>
        <dbReference type="Proteomes" id="UP000594260"/>
    </source>
</evidence>
<feature type="compositionally biased region" description="Basic and acidic residues" evidence="3">
    <location>
        <begin position="108"/>
        <end position="134"/>
    </location>
</feature>
<feature type="compositionally biased region" description="Polar residues" evidence="3">
    <location>
        <begin position="589"/>
        <end position="598"/>
    </location>
</feature>
<dbReference type="CDD" id="cd12318">
    <property type="entry name" value="RRM5_RBM19_like"/>
    <property type="match status" value="1"/>
</dbReference>
<dbReference type="KEGG" id="vde:111255180"/>
<evidence type="ECO:0000256" key="1">
    <source>
        <dbReference type="ARBA" id="ARBA00022884"/>
    </source>
</evidence>
<dbReference type="GO" id="GO:0005634">
    <property type="term" value="C:nucleus"/>
    <property type="evidence" value="ECO:0007669"/>
    <property type="project" value="TreeGrafter"/>
</dbReference>
<protein>
    <recommendedName>
        <fullName evidence="4">RRM domain-containing protein</fullName>
    </recommendedName>
</protein>
<dbReference type="InterPro" id="IPR035979">
    <property type="entry name" value="RBD_domain_sf"/>
</dbReference>
<dbReference type="RefSeq" id="XP_022672588.1">
    <property type="nucleotide sequence ID" value="XM_022816853.1"/>
</dbReference>
<dbReference type="OrthoDB" id="439639at2759"/>
<dbReference type="AlphaFoldDB" id="A0A7M7KY85"/>
<name>A0A7M7KY85_VARDE</name>
<sequence length="860" mass="97644">MSVQTNMSYRLFVKNFPKDATEKKVRDFFATKGTVTDVSLKFTPEGKFRRFGFIGFSDPAEASKAQKYFDKTFMGASRLHVELSKNLAEKPRPWSKYSEGSTAYLKAHPQEAEKKKREDEKKRNEEALKRQREHKEKKDFLKDILGSLPENEEFKEFLAVNQNEQLLWTNDEAEQNKKVASTSHDDEAPANDTGPETDLSTKKKLPKEIFPHVVVVRNLSFKWKRKDIKDFFKDLSVCSIRKCLKPGVKGVAYVAFKNEPDLVKALEKDKCFIERRRVHVLKHIDRAHRNKADRDDKRSKKAYLDKEIASDVITDTGRLFIRNLPYSVTEAELEELLKPFGPLAELHLSIDSVTKKPKGFAFATFMFPEHAARAYQALDYTTFHGRLMHVIPGLAKPQDDPLLSKAKGAGDSSFKTDKAMKMKAQAGSAHSWNSLFLGANAVADVMADKYSVEKTKILGTEKGESVAVRMALGETQIVNETREFLEKHGVDLSVFKQNTTERSKTVLLVKNLPADTKDKTLWDLFKGKGHQAVRRVILPPSGVTGLVEFNEPQEARSAFRRLAYTMFQDQPLYLEWAPVNVFSREATVEESTSPANQDDYTEQKKSEADHKDKDLKETQMQNSNKSIDQKSEDTYEEGAVLFIKNLNFETTSDDLREHFAPCGAVEATIATKMDLSKPGKTLSMGYGFVQFASAKDAMSALKKLQHSSLHSHTLELKVSRREVQVARVVARKEQKYNKASTKILVRNVPFQANRREILELFAVFGALKTVRLPKKMFGGDSGNHRGFAFVEFVTKGDAKRAFDALCQSTHLYGRRLVLEWAAEEDDDPEALRRKMAEQFTEGLNSKRLKKSDLMDTLEGV</sequence>
<dbReference type="Pfam" id="PF00076">
    <property type="entry name" value="RRM_1"/>
    <property type="match status" value="6"/>
</dbReference>
<dbReference type="CDD" id="cd12254">
    <property type="entry name" value="RRM_hnRNPH_ESRPs_RBM12_like"/>
    <property type="match status" value="1"/>
</dbReference>
<dbReference type="GO" id="GO:0005737">
    <property type="term" value="C:cytoplasm"/>
    <property type="evidence" value="ECO:0007669"/>
    <property type="project" value="TreeGrafter"/>
</dbReference>
<dbReference type="SUPFAM" id="SSF54928">
    <property type="entry name" value="RNA-binding domain, RBD"/>
    <property type="match status" value="4"/>
</dbReference>
<dbReference type="InParanoid" id="A0A7M7KY85"/>
<dbReference type="InterPro" id="IPR000504">
    <property type="entry name" value="RRM_dom"/>
</dbReference>
<dbReference type="OMA" id="FNNTCIQ"/>
<dbReference type="PANTHER" id="PTHR23003:SF58">
    <property type="entry name" value="RNA-BINDING PROTEIN 19-LIKE PROTEIN-RELATED"/>
    <property type="match status" value="1"/>
</dbReference>
<dbReference type="GO" id="GO:1990904">
    <property type="term" value="C:ribonucleoprotein complex"/>
    <property type="evidence" value="ECO:0007669"/>
    <property type="project" value="TreeGrafter"/>
</dbReference>
<dbReference type="InterPro" id="IPR034423">
    <property type="entry name" value="RBM19_RRM5"/>
</dbReference>
<accession>A0A7M7KY85</accession>
<keyword evidence="6" id="KW-1185">Reference proteome</keyword>
<dbReference type="PANTHER" id="PTHR23003">
    <property type="entry name" value="RNA RECOGNITION MOTIF RRM DOMAIN CONTAINING PROTEIN"/>
    <property type="match status" value="1"/>
</dbReference>
<feature type="domain" description="RRM" evidence="4">
    <location>
        <begin position="639"/>
        <end position="721"/>
    </location>
</feature>
<feature type="domain" description="RRM" evidence="4">
    <location>
        <begin position="741"/>
        <end position="823"/>
    </location>
</feature>
<proteinExistence type="predicted"/>
<dbReference type="InterPro" id="IPR012677">
    <property type="entry name" value="Nucleotide-bd_a/b_plait_sf"/>
</dbReference>
<feature type="compositionally biased region" description="Basic and acidic residues" evidence="3">
    <location>
        <begin position="601"/>
        <end position="617"/>
    </location>
</feature>
<feature type="domain" description="RRM" evidence="4">
    <location>
        <begin position="505"/>
        <end position="579"/>
    </location>
</feature>
<evidence type="ECO:0000259" key="4">
    <source>
        <dbReference type="PROSITE" id="PS50102"/>
    </source>
</evidence>
<dbReference type="SMART" id="SM00360">
    <property type="entry name" value="RRM"/>
    <property type="match status" value="6"/>
</dbReference>
<dbReference type="FunCoup" id="A0A7M7KY85">
    <property type="interactions" value="1794"/>
</dbReference>
<organism evidence="5 6">
    <name type="scientific">Varroa destructor</name>
    <name type="common">Honeybee mite</name>
    <dbReference type="NCBI Taxonomy" id="109461"/>
    <lineage>
        <taxon>Eukaryota</taxon>
        <taxon>Metazoa</taxon>
        <taxon>Ecdysozoa</taxon>
        <taxon>Arthropoda</taxon>
        <taxon>Chelicerata</taxon>
        <taxon>Arachnida</taxon>
        <taxon>Acari</taxon>
        <taxon>Parasitiformes</taxon>
        <taxon>Mesostigmata</taxon>
        <taxon>Gamasina</taxon>
        <taxon>Dermanyssoidea</taxon>
        <taxon>Varroidae</taxon>
        <taxon>Varroa</taxon>
    </lineage>
</organism>
<dbReference type="GeneID" id="111255180"/>
<feature type="region of interest" description="Disordered" evidence="3">
    <location>
        <begin position="587"/>
        <end position="632"/>
    </location>
</feature>
<feature type="domain" description="RRM" evidence="4">
    <location>
        <begin position="9"/>
        <end position="86"/>
    </location>
</feature>
<feature type="region of interest" description="Disordered" evidence="3">
    <location>
        <begin position="175"/>
        <end position="203"/>
    </location>
</feature>
<dbReference type="CDD" id="cd12571">
    <property type="entry name" value="RRM6_RBM19"/>
    <property type="match status" value="1"/>
</dbReference>
<dbReference type="PROSITE" id="PS50102">
    <property type="entry name" value="RRM"/>
    <property type="match status" value="5"/>
</dbReference>